<feature type="domain" description="CD-NTase-associated protein 12/Pycsar effector protein TIR" evidence="1">
    <location>
        <begin position="218"/>
        <end position="339"/>
    </location>
</feature>
<evidence type="ECO:0000313" key="3">
    <source>
        <dbReference type="Proteomes" id="UP000625527"/>
    </source>
</evidence>
<gene>
    <name evidence="2" type="ORF">IHE71_15845</name>
</gene>
<dbReference type="InterPro" id="IPR019302">
    <property type="entry name" value="CAP12/PCTIR_TIR_dom"/>
</dbReference>
<protein>
    <submittedName>
        <fullName evidence="2">Nucleotide-binding protein</fullName>
    </submittedName>
</protein>
<sequence>MKVTVFGGWYSGRSGFECTGSLSEFATTGRAIGRLLSTLGHRLIITSNTERTLDSFVAEGFLKASADSSRPPSGSELTIVLFGPDQADTQYGEGSDAAFNELISQYGEFISFVTAPGRLRFSRHFAAIGECDAAIILGGADHTFLAGRVARVAQKIMVPLGGSGGAGRELLEEGLRLSRQQDGAHSRPTEARLRRLFAPWSEGVERVLRDILTETPVAIVHGRSPDWQSLRNMLDTVLSSDIHRYRPVLMNELEVDSEALPYKWERAGSMATAAIALITPDDVGALDGSSALSSRARQNVWLEVGWMWGRLGRSRLLLLVQGDVEVPSDLQGIEYHTYEGNLNECHGRIAAFLARLHQ</sequence>
<evidence type="ECO:0000313" key="2">
    <source>
        <dbReference type="EMBL" id="MBE1877166.1"/>
    </source>
</evidence>
<keyword evidence="3" id="KW-1185">Reference proteome</keyword>
<dbReference type="EMBL" id="JADAQT010000097">
    <property type="protein sequence ID" value="MBE1877166.1"/>
    <property type="molecule type" value="Genomic_DNA"/>
</dbReference>
<proteinExistence type="predicted"/>
<reference evidence="2 3" key="1">
    <citation type="submission" date="2020-10" db="EMBL/GenBank/DDBJ databases">
        <title>Myceligenerans pegani sp. nov., an endophytic actinomycete isolated from Peganum harmala L. in Xinjiang, China.</title>
        <authorList>
            <person name="Xin L."/>
        </authorList>
    </citation>
    <scope>NUCLEOTIDE SEQUENCE [LARGE SCALE GENOMIC DNA]</scope>
    <source>
        <strain evidence="2 3">TRM65318</strain>
    </source>
</reference>
<organism evidence="2 3">
    <name type="scientific">Myceligenerans pegani</name>
    <dbReference type="NCBI Taxonomy" id="2776917"/>
    <lineage>
        <taxon>Bacteria</taxon>
        <taxon>Bacillati</taxon>
        <taxon>Actinomycetota</taxon>
        <taxon>Actinomycetes</taxon>
        <taxon>Micrococcales</taxon>
        <taxon>Promicromonosporaceae</taxon>
        <taxon>Myceligenerans</taxon>
    </lineage>
</organism>
<accession>A0ABR9N1K6</accession>
<evidence type="ECO:0000259" key="1">
    <source>
        <dbReference type="Pfam" id="PF10137"/>
    </source>
</evidence>
<dbReference type="Proteomes" id="UP000625527">
    <property type="component" value="Unassembled WGS sequence"/>
</dbReference>
<comment type="caution">
    <text evidence="2">The sequence shown here is derived from an EMBL/GenBank/DDBJ whole genome shotgun (WGS) entry which is preliminary data.</text>
</comment>
<dbReference type="RefSeq" id="WP_192863719.1">
    <property type="nucleotide sequence ID" value="NZ_JADAQT010000097.1"/>
</dbReference>
<name>A0ABR9N1K6_9MICO</name>
<dbReference type="Pfam" id="PF10137">
    <property type="entry name" value="CAP12-PCTIR_TIR"/>
    <property type="match status" value="1"/>
</dbReference>